<accession>A0A8J3MTN9</accession>
<evidence type="ECO:0000313" key="2">
    <source>
        <dbReference type="Proteomes" id="UP000612362"/>
    </source>
</evidence>
<gene>
    <name evidence="1" type="ORF">KSX_54980</name>
</gene>
<evidence type="ECO:0008006" key="3">
    <source>
        <dbReference type="Google" id="ProtNLM"/>
    </source>
</evidence>
<reference evidence="1" key="1">
    <citation type="submission" date="2020-10" db="EMBL/GenBank/DDBJ databases">
        <title>Taxonomic study of unclassified bacteria belonging to the class Ktedonobacteria.</title>
        <authorList>
            <person name="Yabe S."/>
            <person name="Wang C.M."/>
            <person name="Zheng Y."/>
            <person name="Sakai Y."/>
            <person name="Cavaletti L."/>
            <person name="Monciardini P."/>
            <person name="Donadio S."/>
        </authorList>
    </citation>
    <scope>NUCLEOTIDE SEQUENCE</scope>
    <source>
        <strain evidence="1">SOSP1-1</strain>
    </source>
</reference>
<dbReference type="PANTHER" id="PTHR38479">
    <property type="entry name" value="LMO0824 PROTEIN"/>
    <property type="match status" value="1"/>
</dbReference>
<dbReference type="EMBL" id="BNJF01000003">
    <property type="protein sequence ID" value="GHO47335.1"/>
    <property type="molecule type" value="Genomic_DNA"/>
</dbReference>
<dbReference type="AlphaFoldDB" id="A0A8J3MTN9"/>
<keyword evidence="2" id="KW-1185">Reference proteome</keyword>
<sequence length="378" mass="41807">MTISLTNDHVRQLRLDAQRLARQHPNPGASVVHLVKELGGIQAQDPRAATLAVRVRSAGLVAADVEHARIQERSVVRTWGLRGTLHLLATEDLSWLLPLIGPTFIALDRRRRTELGLDEDTCRRGIQIIRQVLANRGPLIRDELIGYLATYGPRLVGQARPHLLSRAALEGVICFGPDQDGEPTYVLLSDWVEQENSKRSLSDAAAHAELTRRYLGAYGPATPQDQAAWSGMPMSQIRAAWQYLGNHLLEVEIAGAPAWMLKADAPRLNELPAPMSIVRLLPSYDTYLLGYQKRGLIVSPQYAKRINAGGGFLRPTLLSDGCAVGTWKSKRQKNHLEVQIEPFDHLASEVSAGVEAEVSDLARFLEAPTMLRMMIPMP</sequence>
<proteinExistence type="predicted"/>
<dbReference type="PANTHER" id="PTHR38479:SF2">
    <property type="entry name" value="WINGED HELIX DNA-BINDING DOMAIN-CONTAINING PROTEIN"/>
    <property type="match status" value="1"/>
</dbReference>
<dbReference type="InterPro" id="IPR009351">
    <property type="entry name" value="AlkZ-like"/>
</dbReference>
<comment type="caution">
    <text evidence="1">The sequence shown here is derived from an EMBL/GenBank/DDBJ whole genome shotgun (WGS) entry which is preliminary data.</text>
</comment>
<dbReference type="RefSeq" id="WP_220196645.1">
    <property type="nucleotide sequence ID" value="NZ_BNJF01000003.1"/>
</dbReference>
<dbReference type="Proteomes" id="UP000612362">
    <property type="component" value="Unassembled WGS sequence"/>
</dbReference>
<evidence type="ECO:0000313" key="1">
    <source>
        <dbReference type="EMBL" id="GHO47335.1"/>
    </source>
</evidence>
<protein>
    <recommendedName>
        <fullName evidence="3">Winged helix DNA-binding domain-containing protein</fullName>
    </recommendedName>
</protein>
<name>A0A8J3MTN9_9CHLR</name>
<organism evidence="1 2">
    <name type="scientific">Ktedonospora formicarum</name>
    <dbReference type="NCBI Taxonomy" id="2778364"/>
    <lineage>
        <taxon>Bacteria</taxon>
        <taxon>Bacillati</taxon>
        <taxon>Chloroflexota</taxon>
        <taxon>Ktedonobacteria</taxon>
        <taxon>Ktedonobacterales</taxon>
        <taxon>Ktedonobacteraceae</taxon>
        <taxon>Ktedonospora</taxon>
    </lineage>
</organism>
<dbReference type="Pfam" id="PF06224">
    <property type="entry name" value="AlkZ-like"/>
    <property type="match status" value="1"/>
</dbReference>